<dbReference type="Pfam" id="PF09995">
    <property type="entry name" value="MPAB_Lcp_cat"/>
    <property type="match status" value="1"/>
</dbReference>
<dbReference type="RefSeq" id="WP_208261913.1">
    <property type="nucleotide sequence ID" value="NZ_JAGEOJ010000023.1"/>
</dbReference>
<feature type="compositionally biased region" description="Basic and acidic residues" evidence="1">
    <location>
        <begin position="392"/>
        <end position="411"/>
    </location>
</feature>
<keyword evidence="4" id="KW-1185">Reference proteome</keyword>
<dbReference type="PANTHER" id="PTHR37539:SF1">
    <property type="entry name" value="ER-BOUND OXYGENASE MPAB_MPAB'_RUBBER OXYGENASE CATALYTIC DOMAIN-CONTAINING PROTEIN"/>
    <property type="match status" value="1"/>
</dbReference>
<dbReference type="InterPro" id="IPR018713">
    <property type="entry name" value="MPAB/Lcp_cat_dom"/>
</dbReference>
<dbReference type="GO" id="GO:0016491">
    <property type="term" value="F:oxidoreductase activity"/>
    <property type="evidence" value="ECO:0007669"/>
    <property type="project" value="InterPro"/>
</dbReference>
<protein>
    <submittedName>
        <fullName evidence="3">DUF2236 domain-containing protein</fullName>
    </submittedName>
</protein>
<sequence>MKREPRLAHPTWMTKPPWTLALRLLGPGDIRATPSQLAAFRSYAQAGDPLADAVAQMIARMPGASGRRLFERALQNGIETLDDPPRELVELFAEVDTVPYWVNPDLLRSGARAVGRTGLLGLSMVMPCASLYGGYLASRANKTLLRTGDLDTMAPRRLAETASWWVDVTTPSGLDRFGAGFMNTLRVRVMHAQVRAAMNEREDWDRSAWDAPVNQVQLTGTLLLFSLVMMLGSRALGLRFSGPDRVAVFHLWRYVGHLMGVHPDLLPAQESDAWRLLWLEASTEFMPDEDSQRLGRSLMHAMAPLLLPPALKQSAFARHALTNYLMSYSRLILGKRNADFLGAPDDLRYQAAVGATAAVVFVLETARTLIPGATRLSERLGQRRRTTLIRRMTREQHADRTHSRQDARHITAPDPGTA</sequence>
<gene>
    <name evidence="3" type="ORF">J4573_42785</name>
</gene>
<dbReference type="EMBL" id="JAGEOJ010000023">
    <property type="protein sequence ID" value="MBO2453879.1"/>
    <property type="molecule type" value="Genomic_DNA"/>
</dbReference>
<dbReference type="Proteomes" id="UP000669179">
    <property type="component" value="Unassembled WGS sequence"/>
</dbReference>
<evidence type="ECO:0000313" key="3">
    <source>
        <dbReference type="EMBL" id="MBO2453879.1"/>
    </source>
</evidence>
<accession>A0A939T949</accession>
<dbReference type="AlphaFoldDB" id="A0A939T949"/>
<feature type="region of interest" description="Disordered" evidence="1">
    <location>
        <begin position="392"/>
        <end position="418"/>
    </location>
</feature>
<evidence type="ECO:0000313" key="4">
    <source>
        <dbReference type="Proteomes" id="UP000669179"/>
    </source>
</evidence>
<reference evidence="3" key="1">
    <citation type="submission" date="2021-03" db="EMBL/GenBank/DDBJ databases">
        <authorList>
            <person name="Kanchanasin P."/>
            <person name="Saeng-In P."/>
            <person name="Phongsopitanun W."/>
            <person name="Yuki M."/>
            <person name="Kudo T."/>
            <person name="Ohkuma M."/>
            <person name="Tanasupawat S."/>
        </authorList>
    </citation>
    <scope>NUCLEOTIDE SEQUENCE</scope>
    <source>
        <strain evidence="3">GKU 128</strain>
    </source>
</reference>
<dbReference type="InterPro" id="IPR037473">
    <property type="entry name" value="Lcp-like"/>
</dbReference>
<dbReference type="PANTHER" id="PTHR37539">
    <property type="entry name" value="SECRETED PROTEIN-RELATED"/>
    <property type="match status" value="1"/>
</dbReference>
<comment type="caution">
    <text evidence="3">The sequence shown here is derived from an EMBL/GenBank/DDBJ whole genome shotgun (WGS) entry which is preliminary data.</text>
</comment>
<feature type="domain" description="ER-bound oxygenase mpaB/mpaB'/Rubber oxygenase catalytic" evidence="2">
    <location>
        <begin position="123"/>
        <end position="359"/>
    </location>
</feature>
<evidence type="ECO:0000259" key="2">
    <source>
        <dbReference type="Pfam" id="PF09995"/>
    </source>
</evidence>
<evidence type="ECO:0000256" key="1">
    <source>
        <dbReference type="SAM" id="MobiDB-lite"/>
    </source>
</evidence>
<name>A0A939T949_9ACTN</name>
<proteinExistence type="predicted"/>
<organism evidence="3 4">
    <name type="scientific">Actinomadura barringtoniae</name>
    <dbReference type="NCBI Taxonomy" id="1427535"/>
    <lineage>
        <taxon>Bacteria</taxon>
        <taxon>Bacillati</taxon>
        <taxon>Actinomycetota</taxon>
        <taxon>Actinomycetes</taxon>
        <taxon>Streptosporangiales</taxon>
        <taxon>Thermomonosporaceae</taxon>
        <taxon>Actinomadura</taxon>
    </lineage>
</organism>